<dbReference type="Proteomes" id="UP001501094">
    <property type="component" value="Unassembled WGS sequence"/>
</dbReference>
<keyword evidence="6 11" id="KW-0067">ATP-binding</keyword>
<feature type="compositionally biased region" description="Low complexity" evidence="9">
    <location>
        <begin position="1"/>
        <end position="20"/>
    </location>
</feature>
<evidence type="ECO:0000256" key="2">
    <source>
        <dbReference type="ARBA" id="ARBA00005417"/>
    </source>
</evidence>
<keyword evidence="4" id="KW-1003">Cell membrane</keyword>
<evidence type="ECO:0000256" key="4">
    <source>
        <dbReference type="ARBA" id="ARBA00022475"/>
    </source>
</evidence>
<protein>
    <submittedName>
        <fullName evidence="11">Ectoine/hydroxyectoine ABC transporter ATP-binding protein EhuA</fullName>
    </submittedName>
</protein>
<reference evidence="12" key="1">
    <citation type="journal article" date="2019" name="Int. J. Syst. Evol. Microbiol.">
        <title>The Global Catalogue of Microorganisms (GCM) 10K type strain sequencing project: providing services to taxonomists for standard genome sequencing and annotation.</title>
        <authorList>
            <consortium name="The Broad Institute Genomics Platform"/>
            <consortium name="The Broad Institute Genome Sequencing Center for Infectious Disease"/>
            <person name="Wu L."/>
            <person name="Ma J."/>
        </authorList>
    </citation>
    <scope>NUCLEOTIDE SEQUENCE [LARGE SCALE GENOMIC DNA]</scope>
    <source>
        <strain evidence="12">JCM 14326</strain>
    </source>
</reference>
<sequence>MSASDTASGAPSGAAAAGRGLDQISPEGAAGVRFRGVTKAFGANVVLRDLDLDVAPAERVVVIGPSGSGKTTILRTTMTLERPDSGTIEIGGRHLYHEESDGRLRPAREKHIREVRSDVGMVFQHFNLFPHLTALENVMLAPMKVHGKSREEARDRGMYLLDTVGLAHAANQTPGQLSGGQKQRVAIARSCACEPKVMLFDEVTSALDPELVGEVLSVLRDIAALGTTTMLLVTHEMGFASEIADRVLMFDDGQVIEQGPPDQVLGDPRHERTKAFLGAVRSH</sequence>
<comment type="similarity">
    <text evidence="2">Belongs to the ABC transporter superfamily.</text>
</comment>
<dbReference type="InterPro" id="IPR050086">
    <property type="entry name" value="MetN_ABC_transporter-like"/>
</dbReference>
<feature type="region of interest" description="Disordered" evidence="9">
    <location>
        <begin position="1"/>
        <end position="21"/>
    </location>
</feature>
<evidence type="ECO:0000256" key="8">
    <source>
        <dbReference type="ARBA" id="ARBA00023136"/>
    </source>
</evidence>
<dbReference type="PANTHER" id="PTHR43166">
    <property type="entry name" value="AMINO ACID IMPORT ATP-BINDING PROTEIN"/>
    <property type="match status" value="1"/>
</dbReference>
<evidence type="ECO:0000256" key="9">
    <source>
        <dbReference type="SAM" id="MobiDB-lite"/>
    </source>
</evidence>
<evidence type="ECO:0000313" key="12">
    <source>
        <dbReference type="Proteomes" id="UP001501094"/>
    </source>
</evidence>
<dbReference type="Pfam" id="PF00005">
    <property type="entry name" value="ABC_tran"/>
    <property type="match status" value="1"/>
</dbReference>
<dbReference type="CDD" id="cd03262">
    <property type="entry name" value="ABC_HisP_GlnQ"/>
    <property type="match status" value="1"/>
</dbReference>
<evidence type="ECO:0000256" key="1">
    <source>
        <dbReference type="ARBA" id="ARBA00004202"/>
    </source>
</evidence>
<accession>A0ABP5A0H4</accession>
<keyword evidence="7" id="KW-0029">Amino-acid transport</keyword>
<dbReference type="SMART" id="SM00382">
    <property type="entry name" value="AAA"/>
    <property type="match status" value="1"/>
</dbReference>
<keyword evidence="3" id="KW-0813">Transport</keyword>
<evidence type="ECO:0000259" key="10">
    <source>
        <dbReference type="PROSITE" id="PS50893"/>
    </source>
</evidence>
<dbReference type="PANTHER" id="PTHR43166:SF9">
    <property type="entry name" value="GLUTAMATE_ASPARTATE IMPORT ATP-BINDING PROTEIN GLTL"/>
    <property type="match status" value="1"/>
</dbReference>
<evidence type="ECO:0000256" key="6">
    <source>
        <dbReference type="ARBA" id="ARBA00022840"/>
    </source>
</evidence>
<dbReference type="InterPro" id="IPR027417">
    <property type="entry name" value="P-loop_NTPase"/>
</dbReference>
<evidence type="ECO:0000256" key="5">
    <source>
        <dbReference type="ARBA" id="ARBA00022741"/>
    </source>
</evidence>
<dbReference type="SUPFAM" id="SSF52540">
    <property type="entry name" value="P-loop containing nucleoside triphosphate hydrolases"/>
    <property type="match status" value="1"/>
</dbReference>
<dbReference type="GO" id="GO:0005524">
    <property type="term" value="F:ATP binding"/>
    <property type="evidence" value="ECO:0007669"/>
    <property type="project" value="UniProtKB-KW"/>
</dbReference>
<comment type="subcellular location">
    <subcellularLocation>
        <location evidence="1">Cell membrane</location>
        <topology evidence="1">Peripheral membrane protein</topology>
    </subcellularLocation>
</comment>
<proteinExistence type="inferred from homology"/>
<comment type="caution">
    <text evidence="11">The sequence shown here is derived from an EMBL/GenBank/DDBJ whole genome shotgun (WGS) entry which is preliminary data.</text>
</comment>
<keyword evidence="8" id="KW-0472">Membrane</keyword>
<keyword evidence="12" id="KW-1185">Reference proteome</keyword>
<dbReference type="InterPro" id="IPR003593">
    <property type="entry name" value="AAA+_ATPase"/>
</dbReference>
<dbReference type="PROSITE" id="PS50893">
    <property type="entry name" value="ABC_TRANSPORTER_2"/>
    <property type="match status" value="1"/>
</dbReference>
<dbReference type="InterPro" id="IPR030679">
    <property type="entry name" value="ABC_ATPase_HisP-typ"/>
</dbReference>
<dbReference type="InterPro" id="IPR003439">
    <property type="entry name" value="ABC_transporter-like_ATP-bd"/>
</dbReference>
<name>A0ABP5A0H4_9MICO</name>
<evidence type="ECO:0000256" key="7">
    <source>
        <dbReference type="ARBA" id="ARBA00022970"/>
    </source>
</evidence>
<dbReference type="RefSeq" id="WP_344105400.1">
    <property type="nucleotide sequence ID" value="NZ_BAAANL010000008.1"/>
</dbReference>
<gene>
    <name evidence="11" type="primary">ehuA</name>
    <name evidence="11" type="ORF">GCM10009751_34780</name>
</gene>
<dbReference type="InterPro" id="IPR014343">
    <property type="entry name" value="Ectoine_EhuA"/>
</dbReference>
<dbReference type="EMBL" id="BAAANL010000008">
    <property type="protein sequence ID" value="GAA1872462.1"/>
    <property type="molecule type" value="Genomic_DNA"/>
</dbReference>
<dbReference type="PIRSF" id="PIRSF039085">
    <property type="entry name" value="ABC_ATPase_HisP"/>
    <property type="match status" value="1"/>
</dbReference>
<evidence type="ECO:0000313" key="11">
    <source>
        <dbReference type="EMBL" id="GAA1872462.1"/>
    </source>
</evidence>
<dbReference type="Gene3D" id="3.40.50.300">
    <property type="entry name" value="P-loop containing nucleotide triphosphate hydrolases"/>
    <property type="match status" value="1"/>
</dbReference>
<organism evidence="11 12">
    <name type="scientific">Myceligenerans crystallogenes</name>
    <dbReference type="NCBI Taxonomy" id="316335"/>
    <lineage>
        <taxon>Bacteria</taxon>
        <taxon>Bacillati</taxon>
        <taxon>Actinomycetota</taxon>
        <taxon>Actinomycetes</taxon>
        <taxon>Micrococcales</taxon>
        <taxon>Promicromonosporaceae</taxon>
        <taxon>Myceligenerans</taxon>
    </lineage>
</organism>
<feature type="domain" description="ABC transporter" evidence="10">
    <location>
        <begin position="32"/>
        <end position="277"/>
    </location>
</feature>
<keyword evidence="5" id="KW-0547">Nucleotide-binding</keyword>
<evidence type="ECO:0000256" key="3">
    <source>
        <dbReference type="ARBA" id="ARBA00022448"/>
    </source>
</evidence>
<dbReference type="NCBIfam" id="TIGR03005">
    <property type="entry name" value="ectoine_ehuA"/>
    <property type="match status" value="1"/>
</dbReference>